<dbReference type="GO" id="GO:0009706">
    <property type="term" value="C:chloroplast inner membrane"/>
    <property type="evidence" value="ECO:0000318"/>
    <property type="project" value="GO_Central"/>
</dbReference>
<evidence type="ECO:0000256" key="5">
    <source>
        <dbReference type="ARBA" id="ARBA00023136"/>
    </source>
</evidence>
<keyword evidence="9" id="KW-1185">Reference proteome</keyword>
<evidence type="ECO:0000256" key="4">
    <source>
        <dbReference type="ARBA" id="ARBA00022989"/>
    </source>
</evidence>
<dbReference type="InterPro" id="IPR044890">
    <property type="entry name" value="TMEM14_sf"/>
</dbReference>
<reference evidence="8 9" key="1">
    <citation type="journal article" date="2011" name="Science">
        <title>The Selaginella genome identifies genetic changes associated with the evolution of vascular plants.</title>
        <authorList>
            <person name="Banks J.A."/>
            <person name="Nishiyama T."/>
            <person name="Hasebe M."/>
            <person name="Bowman J.L."/>
            <person name="Gribskov M."/>
            <person name="dePamphilis C."/>
            <person name="Albert V.A."/>
            <person name="Aono N."/>
            <person name="Aoyama T."/>
            <person name="Ambrose B.A."/>
            <person name="Ashton N.W."/>
            <person name="Axtell M.J."/>
            <person name="Barker E."/>
            <person name="Barker M.S."/>
            <person name="Bennetzen J.L."/>
            <person name="Bonawitz N.D."/>
            <person name="Chapple C."/>
            <person name="Cheng C."/>
            <person name="Correa L.G."/>
            <person name="Dacre M."/>
            <person name="DeBarry J."/>
            <person name="Dreyer I."/>
            <person name="Elias M."/>
            <person name="Engstrom E.M."/>
            <person name="Estelle M."/>
            <person name="Feng L."/>
            <person name="Finet C."/>
            <person name="Floyd S.K."/>
            <person name="Frommer W.B."/>
            <person name="Fujita T."/>
            <person name="Gramzow L."/>
            <person name="Gutensohn M."/>
            <person name="Harholt J."/>
            <person name="Hattori M."/>
            <person name="Heyl A."/>
            <person name="Hirai T."/>
            <person name="Hiwatashi Y."/>
            <person name="Ishikawa M."/>
            <person name="Iwata M."/>
            <person name="Karol K.G."/>
            <person name="Koehler B."/>
            <person name="Kolukisaoglu U."/>
            <person name="Kubo M."/>
            <person name="Kurata T."/>
            <person name="Lalonde S."/>
            <person name="Li K."/>
            <person name="Li Y."/>
            <person name="Litt A."/>
            <person name="Lyons E."/>
            <person name="Manning G."/>
            <person name="Maruyama T."/>
            <person name="Michael T.P."/>
            <person name="Mikami K."/>
            <person name="Miyazaki S."/>
            <person name="Morinaga S."/>
            <person name="Murata T."/>
            <person name="Mueller-Roeber B."/>
            <person name="Nelson D.R."/>
            <person name="Obara M."/>
            <person name="Oguri Y."/>
            <person name="Olmstead R.G."/>
            <person name="Onodera N."/>
            <person name="Petersen B.L."/>
            <person name="Pils B."/>
            <person name="Prigge M."/>
            <person name="Rensing S.A."/>
            <person name="Riano-Pachon D.M."/>
            <person name="Roberts A.W."/>
            <person name="Sato Y."/>
            <person name="Scheller H.V."/>
            <person name="Schulz B."/>
            <person name="Schulz C."/>
            <person name="Shakirov E.V."/>
            <person name="Shibagaki N."/>
            <person name="Shinohara N."/>
            <person name="Shippen D.E."/>
            <person name="Soerensen I."/>
            <person name="Sotooka R."/>
            <person name="Sugimoto N."/>
            <person name="Sugita M."/>
            <person name="Sumikawa N."/>
            <person name="Tanurdzic M."/>
            <person name="Theissen G."/>
            <person name="Ulvskov P."/>
            <person name="Wakazuki S."/>
            <person name="Weng J.K."/>
            <person name="Willats W.W."/>
            <person name="Wipf D."/>
            <person name="Wolf P.G."/>
            <person name="Yang L."/>
            <person name="Zimmer A.D."/>
            <person name="Zhu Q."/>
            <person name="Mitros T."/>
            <person name="Hellsten U."/>
            <person name="Loque D."/>
            <person name="Otillar R."/>
            <person name="Salamov A."/>
            <person name="Schmutz J."/>
            <person name="Shapiro H."/>
            <person name="Lindquist E."/>
            <person name="Lucas S."/>
            <person name="Rokhsar D."/>
            <person name="Grigoriev I.V."/>
        </authorList>
    </citation>
    <scope>NUCLEOTIDE SEQUENCE [LARGE SCALE GENOMIC DNA]</scope>
</reference>
<dbReference type="STRING" id="88036.D8QYQ2"/>
<dbReference type="InterPro" id="IPR005349">
    <property type="entry name" value="TMEM14"/>
</dbReference>
<comment type="subcellular location">
    <subcellularLocation>
        <location evidence="1">Membrane</location>
    </subcellularLocation>
</comment>
<dbReference type="EMBL" id="GL377574">
    <property type="protein sequence ID" value="EFJ31059.1"/>
    <property type="molecule type" value="Genomic_DNA"/>
</dbReference>
<dbReference type="Gramene" id="EFJ34654">
    <property type="protein sequence ID" value="EFJ34654"/>
    <property type="gene ID" value="SELMODRAFT_80994"/>
</dbReference>
<comment type="similarity">
    <text evidence="2">Belongs to the TMEM14 family.</text>
</comment>
<dbReference type="FunCoup" id="D8QYQ2">
    <property type="interactions" value="1541"/>
</dbReference>
<dbReference type="GO" id="GO:0015245">
    <property type="term" value="F:fatty acid transmembrane transporter activity"/>
    <property type="evidence" value="ECO:0000318"/>
    <property type="project" value="GO_Central"/>
</dbReference>
<accession>D8QYQ2</accession>
<feature type="non-terminal residue" evidence="8">
    <location>
        <position position="1"/>
    </location>
</feature>
<dbReference type="EMBL" id="GL377569">
    <property type="protein sequence ID" value="EFJ34654.1"/>
    <property type="molecule type" value="Genomic_DNA"/>
</dbReference>
<sequence length="203" mass="21943">DLDEQAEKSKAVLEEVVQNLKDVGKLQDTSKQVYAESAEKAMGVLRDTTEQLREQAEKARAVLLATAQETAGKGKENLTMLAESSSDPVLKDIAETALNAHFVETSKKAAKIHDFCLGIPYGSILLGGGILWFLLTGSTAALRFGVFLGAVVLALSITSLKVWKRGGSSASYIFGQGGMLTLLQTQSFISMCWSLLLQLSRRF</sequence>
<dbReference type="Gene3D" id="1.10.10.1740">
    <property type="entry name" value="Transmembrane protein 14-like"/>
    <property type="match status" value="1"/>
</dbReference>
<evidence type="ECO:0000313" key="8">
    <source>
        <dbReference type="EMBL" id="EFJ34654.1"/>
    </source>
</evidence>
<protein>
    <submittedName>
        <fullName evidence="8">Uncharacterized protein</fullName>
    </submittedName>
</protein>
<dbReference type="Gramene" id="EFJ31059">
    <property type="protein sequence ID" value="EFJ31059"/>
    <property type="gene ID" value="SELMODRAFT_88583"/>
</dbReference>
<dbReference type="HOGENOM" id="CLU_1352005_0_0_1"/>
<evidence type="ECO:0000256" key="1">
    <source>
        <dbReference type="ARBA" id="ARBA00004370"/>
    </source>
</evidence>
<dbReference type="Pfam" id="PF03647">
    <property type="entry name" value="Tmemb_14"/>
    <property type="match status" value="1"/>
</dbReference>
<evidence type="ECO:0000313" key="9">
    <source>
        <dbReference type="Proteomes" id="UP000001514"/>
    </source>
</evidence>
<proteinExistence type="inferred from homology"/>
<feature type="transmembrane region" description="Helical" evidence="6">
    <location>
        <begin position="141"/>
        <end position="160"/>
    </location>
</feature>
<feature type="transmembrane region" description="Helical" evidence="6">
    <location>
        <begin position="115"/>
        <end position="135"/>
    </location>
</feature>
<keyword evidence="5 6" id="KW-0472">Membrane</keyword>
<dbReference type="KEGG" id="smo:SELMODRAFT_80994"/>
<name>D8QYQ2_SELML</name>
<evidence type="ECO:0000313" key="7">
    <source>
        <dbReference type="EMBL" id="EFJ31059.1"/>
    </source>
</evidence>
<dbReference type="eggNOG" id="ENOG502QQ5P">
    <property type="taxonomic scope" value="Eukaryota"/>
</dbReference>
<keyword evidence="3 6" id="KW-0812">Transmembrane</keyword>
<keyword evidence="4 6" id="KW-1133">Transmembrane helix</keyword>
<evidence type="ECO:0000256" key="2">
    <source>
        <dbReference type="ARBA" id="ARBA00007590"/>
    </source>
</evidence>
<dbReference type="PANTHER" id="PTHR12668:SF43">
    <property type="entry name" value="TRANSMEMBRANE PROTEIN 14 HOMOLOG"/>
    <property type="match status" value="1"/>
</dbReference>
<evidence type="ECO:0000256" key="3">
    <source>
        <dbReference type="ARBA" id="ARBA00022692"/>
    </source>
</evidence>
<dbReference type="GO" id="GO:0015908">
    <property type="term" value="P:fatty acid transport"/>
    <property type="evidence" value="ECO:0000318"/>
    <property type="project" value="GO_Central"/>
</dbReference>
<gene>
    <name evidence="8" type="ORF">SELMODRAFT_80994</name>
    <name evidence="7" type="ORF">SELMODRAFT_88583</name>
</gene>
<dbReference type="InParanoid" id="D8QYQ2"/>
<organism evidence="9">
    <name type="scientific">Selaginella moellendorffii</name>
    <name type="common">Spikemoss</name>
    <dbReference type="NCBI Taxonomy" id="88036"/>
    <lineage>
        <taxon>Eukaryota</taxon>
        <taxon>Viridiplantae</taxon>
        <taxon>Streptophyta</taxon>
        <taxon>Embryophyta</taxon>
        <taxon>Tracheophyta</taxon>
        <taxon>Lycopodiopsida</taxon>
        <taxon>Selaginellales</taxon>
        <taxon>Selaginellaceae</taxon>
        <taxon>Selaginella</taxon>
    </lineage>
</organism>
<evidence type="ECO:0000256" key="6">
    <source>
        <dbReference type="SAM" id="Phobius"/>
    </source>
</evidence>
<dbReference type="PANTHER" id="PTHR12668">
    <property type="entry name" value="TRANSMEMBRANE PROTEIN 14, 15"/>
    <property type="match status" value="1"/>
</dbReference>
<dbReference type="KEGG" id="smo:SELMODRAFT_88583"/>
<dbReference type="Proteomes" id="UP000001514">
    <property type="component" value="Unassembled WGS sequence"/>
</dbReference>
<dbReference type="AlphaFoldDB" id="D8QYQ2"/>